<gene>
    <name evidence="2" type="ORF">g.55626</name>
</gene>
<feature type="non-terminal residue" evidence="2">
    <location>
        <position position="168"/>
    </location>
</feature>
<sequence>DSNVSIENTVPDPDITDFAQIKNTVPVNAEATSCSNWIATERTGDMKLRLRKIKEQSLENNNSSSKDVDDTDEDPKFTCTSSNDSSEVEDDTTEELNESEVPVIESQLGDENMKKKSKKRRAKPEMWKKNSKKLCRNTGKEYISNSRKNPQKIRGKALQPPCPDNCKL</sequence>
<feature type="compositionally biased region" description="Acidic residues" evidence="1">
    <location>
        <begin position="86"/>
        <end position="98"/>
    </location>
</feature>
<feature type="region of interest" description="Disordered" evidence="1">
    <location>
        <begin position="54"/>
        <end position="168"/>
    </location>
</feature>
<dbReference type="EMBL" id="GECU01025546">
    <property type="protein sequence ID" value="JAS82160.1"/>
    <property type="molecule type" value="Transcribed_RNA"/>
</dbReference>
<evidence type="ECO:0000256" key="1">
    <source>
        <dbReference type="SAM" id="MobiDB-lite"/>
    </source>
</evidence>
<dbReference type="AlphaFoldDB" id="A0A1B6I5I3"/>
<protein>
    <submittedName>
        <fullName evidence="2">Uncharacterized protein</fullName>
    </submittedName>
</protein>
<evidence type="ECO:0000313" key="2">
    <source>
        <dbReference type="EMBL" id="JAS82160.1"/>
    </source>
</evidence>
<reference evidence="2" key="1">
    <citation type="submission" date="2015-11" db="EMBL/GenBank/DDBJ databases">
        <title>De novo transcriptome assembly of four potential Pierce s Disease insect vectors from Arizona vineyards.</title>
        <authorList>
            <person name="Tassone E.E."/>
        </authorList>
    </citation>
    <scope>NUCLEOTIDE SEQUENCE</scope>
</reference>
<organism evidence="2">
    <name type="scientific">Homalodisca liturata</name>
    <dbReference type="NCBI Taxonomy" id="320908"/>
    <lineage>
        <taxon>Eukaryota</taxon>
        <taxon>Metazoa</taxon>
        <taxon>Ecdysozoa</taxon>
        <taxon>Arthropoda</taxon>
        <taxon>Hexapoda</taxon>
        <taxon>Insecta</taxon>
        <taxon>Pterygota</taxon>
        <taxon>Neoptera</taxon>
        <taxon>Paraneoptera</taxon>
        <taxon>Hemiptera</taxon>
        <taxon>Auchenorrhyncha</taxon>
        <taxon>Membracoidea</taxon>
        <taxon>Cicadellidae</taxon>
        <taxon>Cicadellinae</taxon>
        <taxon>Proconiini</taxon>
        <taxon>Homalodisca</taxon>
    </lineage>
</organism>
<name>A0A1B6I5I3_9HEMI</name>
<feature type="non-terminal residue" evidence="2">
    <location>
        <position position="1"/>
    </location>
</feature>
<accession>A0A1B6I5I3</accession>
<proteinExistence type="predicted"/>